<keyword evidence="2" id="KW-1185">Reference proteome</keyword>
<comment type="caution">
    <text evidence="1">The sequence shown here is derived from an EMBL/GenBank/DDBJ whole genome shotgun (WGS) entry which is preliminary data.</text>
</comment>
<reference evidence="2" key="1">
    <citation type="journal article" date="2023" name="G3 (Bethesda)">
        <title>Genome assembly and association tests identify interacting loci associated with vigor, precocity, and sex in interspecific pistachio rootstocks.</title>
        <authorList>
            <person name="Palmer W."/>
            <person name="Jacygrad E."/>
            <person name="Sagayaradj S."/>
            <person name="Cavanaugh K."/>
            <person name="Han R."/>
            <person name="Bertier L."/>
            <person name="Beede B."/>
            <person name="Kafkas S."/>
            <person name="Golino D."/>
            <person name="Preece J."/>
            <person name="Michelmore R."/>
        </authorList>
    </citation>
    <scope>NUCLEOTIDE SEQUENCE [LARGE SCALE GENOMIC DNA]</scope>
</reference>
<proteinExistence type="predicted"/>
<evidence type="ECO:0000313" key="2">
    <source>
        <dbReference type="Proteomes" id="UP001164250"/>
    </source>
</evidence>
<dbReference type="EMBL" id="CM047897">
    <property type="protein sequence ID" value="KAJ0110874.1"/>
    <property type="molecule type" value="Genomic_DNA"/>
</dbReference>
<organism evidence="1 2">
    <name type="scientific">Pistacia atlantica</name>
    <dbReference type="NCBI Taxonomy" id="434234"/>
    <lineage>
        <taxon>Eukaryota</taxon>
        <taxon>Viridiplantae</taxon>
        <taxon>Streptophyta</taxon>
        <taxon>Embryophyta</taxon>
        <taxon>Tracheophyta</taxon>
        <taxon>Spermatophyta</taxon>
        <taxon>Magnoliopsida</taxon>
        <taxon>eudicotyledons</taxon>
        <taxon>Gunneridae</taxon>
        <taxon>Pentapetalae</taxon>
        <taxon>rosids</taxon>
        <taxon>malvids</taxon>
        <taxon>Sapindales</taxon>
        <taxon>Anacardiaceae</taxon>
        <taxon>Pistacia</taxon>
    </lineage>
</organism>
<accession>A0ACC1C580</accession>
<protein>
    <submittedName>
        <fullName evidence="1">Uncharacterized protein</fullName>
    </submittedName>
</protein>
<name>A0ACC1C580_9ROSI</name>
<dbReference type="Proteomes" id="UP001164250">
    <property type="component" value="Chromosome 1"/>
</dbReference>
<evidence type="ECO:0000313" key="1">
    <source>
        <dbReference type="EMBL" id="KAJ0110874.1"/>
    </source>
</evidence>
<gene>
    <name evidence="1" type="ORF">Patl1_01086</name>
</gene>
<sequence>MTQSMGSVQKAFDMGKLICSEIAEGGLDLMGLIMALVIALTLMLVCVQPPPRPRYIVSCLSCCNTSEVEVNS</sequence>